<evidence type="ECO:0000259" key="7">
    <source>
        <dbReference type="PROSITE" id="PS51285"/>
    </source>
</evidence>
<protein>
    <submittedName>
        <fullName evidence="8">Uncharacterized protein</fullName>
    </submittedName>
</protein>
<evidence type="ECO:0000256" key="4">
    <source>
        <dbReference type="ARBA" id="ARBA00022777"/>
    </source>
</evidence>
<dbReference type="EMBL" id="JAJAGQ010000005">
    <property type="protein sequence ID" value="KAJ8563238.1"/>
    <property type="molecule type" value="Genomic_DNA"/>
</dbReference>
<feature type="domain" description="Protein kinase" evidence="6">
    <location>
        <begin position="1"/>
        <end position="126"/>
    </location>
</feature>
<name>A0A9Q1RJJ5_9SOLA</name>
<dbReference type="OrthoDB" id="1916329at2759"/>
<dbReference type="Pfam" id="PF00069">
    <property type="entry name" value="Pkinase"/>
    <property type="match status" value="1"/>
</dbReference>
<dbReference type="PROSITE" id="PS51285">
    <property type="entry name" value="AGC_KINASE_CTER"/>
    <property type="match status" value="1"/>
</dbReference>
<dbReference type="InterPro" id="IPR011009">
    <property type="entry name" value="Kinase-like_dom_sf"/>
</dbReference>
<organism evidence="8 9">
    <name type="scientific">Anisodus acutangulus</name>
    <dbReference type="NCBI Taxonomy" id="402998"/>
    <lineage>
        <taxon>Eukaryota</taxon>
        <taxon>Viridiplantae</taxon>
        <taxon>Streptophyta</taxon>
        <taxon>Embryophyta</taxon>
        <taxon>Tracheophyta</taxon>
        <taxon>Spermatophyta</taxon>
        <taxon>Magnoliopsida</taxon>
        <taxon>eudicotyledons</taxon>
        <taxon>Gunneridae</taxon>
        <taxon>Pentapetalae</taxon>
        <taxon>asterids</taxon>
        <taxon>lamiids</taxon>
        <taxon>Solanales</taxon>
        <taxon>Solanaceae</taxon>
        <taxon>Solanoideae</taxon>
        <taxon>Hyoscyameae</taxon>
        <taxon>Anisodus</taxon>
    </lineage>
</organism>
<dbReference type="GO" id="GO:0004674">
    <property type="term" value="F:protein serine/threonine kinase activity"/>
    <property type="evidence" value="ECO:0007669"/>
    <property type="project" value="UniProtKB-KW"/>
</dbReference>
<sequence length="313" mass="34990">MDADGHVMLTDFGLEKEIDESSRSNSMCGTTEYMAPEILLSKGHNKDADWWSVGILLFEILTGQPPFTHSNRKKLQEKIISEKVKLLSRLTGETHSLLKGLLQKDPSKRLGSGPRGGDEIKSHKWFRTINWKNLDARKLQPKFKPDVVGRDCTANFDKCWTAMPPDDSLIEFIAFAMKNKSRSNNSLCEKSMKMVTNVIRLSSLSIASMSLGIVTQPAAGKMPTSGSAAFIKGPPTAQFPESLRSQEPMNVKKPIAYLIEPAESGKSLYSINEKSVDGRASDYIRRVHEKNCHDLNEAMRFSAFVIPPPPRYM</sequence>
<evidence type="ECO:0000256" key="2">
    <source>
        <dbReference type="ARBA" id="ARBA00022679"/>
    </source>
</evidence>
<evidence type="ECO:0000313" key="9">
    <source>
        <dbReference type="Proteomes" id="UP001152561"/>
    </source>
</evidence>
<evidence type="ECO:0000256" key="3">
    <source>
        <dbReference type="ARBA" id="ARBA00022741"/>
    </source>
</evidence>
<dbReference type="InterPro" id="IPR000719">
    <property type="entry name" value="Prot_kinase_dom"/>
</dbReference>
<evidence type="ECO:0000313" key="8">
    <source>
        <dbReference type="EMBL" id="KAJ8563238.1"/>
    </source>
</evidence>
<dbReference type="AlphaFoldDB" id="A0A9Q1RJJ5"/>
<gene>
    <name evidence="8" type="ORF">K7X08_031690</name>
</gene>
<keyword evidence="1" id="KW-0723">Serine/threonine-protein kinase</keyword>
<dbReference type="PANTHER" id="PTHR24351">
    <property type="entry name" value="RIBOSOMAL PROTEIN S6 KINASE"/>
    <property type="match status" value="1"/>
</dbReference>
<keyword evidence="5" id="KW-0067">ATP-binding</keyword>
<dbReference type="GO" id="GO:0005524">
    <property type="term" value="F:ATP binding"/>
    <property type="evidence" value="ECO:0007669"/>
    <property type="project" value="UniProtKB-KW"/>
</dbReference>
<reference evidence="9" key="1">
    <citation type="journal article" date="2023" name="Proc. Natl. Acad. Sci. U.S.A.">
        <title>Genomic and structural basis for evolution of tropane alkaloid biosynthesis.</title>
        <authorList>
            <person name="Wanga Y.-J."/>
            <person name="Taina T."/>
            <person name="Yua J.-Y."/>
            <person name="Lia J."/>
            <person name="Xua B."/>
            <person name="Chenc J."/>
            <person name="D'Auriad J.C."/>
            <person name="Huanga J.-P."/>
            <person name="Huanga S.-X."/>
        </authorList>
    </citation>
    <scope>NUCLEOTIDE SEQUENCE [LARGE SCALE GENOMIC DNA]</scope>
    <source>
        <strain evidence="9">cv. KIB-2019</strain>
    </source>
</reference>
<proteinExistence type="predicted"/>
<dbReference type="SMART" id="SM00133">
    <property type="entry name" value="S_TK_X"/>
    <property type="match status" value="1"/>
</dbReference>
<feature type="domain" description="AGC-kinase C-terminal" evidence="7">
    <location>
        <begin position="127"/>
        <end position="187"/>
    </location>
</feature>
<dbReference type="InterPro" id="IPR000961">
    <property type="entry name" value="AGC-kinase_C"/>
</dbReference>
<dbReference type="Proteomes" id="UP001152561">
    <property type="component" value="Unassembled WGS sequence"/>
</dbReference>
<accession>A0A9Q1RJJ5</accession>
<keyword evidence="3" id="KW-0547">Nucleotide-binding</keyword>
<keyword evidence="4" id="KW-0418">Kinase</keyword>
<evidence type="ECO:0000256" key="1">
    <source>
        <dbReference type="ARBA" id="ARBA00022527"/>
    </source>
</evidence>
<evidence type="ECO:0000256" key="5">
    <source>
        <dbReference type="ARBA" id="ARBA00022840"/>
    </source>
</evidence>
<dbReference type="PROSITE" id="PS50011">
    <property type="entry name" value="PROTEIN_KINASE_DOM"/>
    <property type="match status" value="1"/>
</dbReference>
<keyword evidence="2" id="KW-0808">Transferase</keyword>
<comment type="caution">
    <text evidence="8">The sequence shown here is derived from an EMBL/GenBank/DDBJ whole genome shotgun (WGS) entry which is preliminary data.</text>
</comment>
<evidence type="ECO:0000259" key="6">
    <source>
        <dbReference type="PROSITE" id="PS50011"/>
    </source>
</evidence>
<keyword evidence="9" id="KW-1185">Reference proteome</keyword>
<dbReference type="SUPFAM" id="SSF56112">
    <property type="entry name" value="Protein kinase-like (PK-like)"/>
    <property type="match status" value="1"/>
</dbReference>
<dbReference type="Gene3D" id="1.10.510.10">
    <property type="entry name" value="Transferase(Phosphotransferase) domain 1"/>
    <property type="match status" value="1"/>
</dbReference>
<dbReference type="SMART" id="SM00220">
    <property type="entry name" value="S_TKc"/>
    <property type="match status" value="1"/>
</dbReference>
<dbReference type="Gene3D" id="3.30.200.20">
    <property type="entry name" value="Phosphorylase Kinase, domain 1"/>
    <property type="match status" value="1"/>
</dbReference>